<feature type="region of interest" description="Disordered" evidence="1">
    <location>
        <begin position="1"/>
        <end position="29"/>
    </location>
</feature>
<reference evidence="2 3" key="1">
    <citation type="submission" date="2020-07" db="EMBL/GenBank/DDBJ databases">
        <title>Mycobacterium kansasii (former subtype) with zoonotic potential isolated from diseased indoor pet cat, Japan.</title>
        <authorList>
            <person name="Fukano H."/>
            <person name="Terazono T."/>
            <person name="Hoshino Y."/>
        </authorList>
    </citation>
    <scope>NUCLEOTIDE SEQUENCE [LARGE SCALE GENOMIC DNA]</scope>
    <source>
        <strain evidence="2 3">Kuro-I</strain>
    </source>
</reference>
<accession>A0A7G1IJ90</accession>
<dbReference type="EMBL" id="AP023343">
    <property type="protein sequence ID" value="BCI88708.1"/>
    <property type="molecule type" value="Genomic_DNA"/>
</dbReference>
<sequence>MRNAGENEFGSTPGSLGKHREDGCPPGQPDVFAALLYRGHDLIGNHLAGDVDHEVHPVKAAEGISGRRVILGMGQQVGGDRPEFDEGGADRQAAKVGS</sequence>
<proteinExistence type="predicted"/>
<dbReference type="AlphaFoldDB" id="A0A7G1IJ90"/>
<dbReference type="Proteomes" id="UP000516380">
    <property type="component" value="Chromosome"/>
</dbReference>
<feature type="region of interest" description="Disordered" evidence="1">
    <location>
        <begin position="75"/>
        <end position="98"/>
    </location>
</feature>
<name>A0A7G1IJ90_MYCKA</name>
<gene>
    <name evidence="2" type="ORF">NIIDMKKI_39140</name>
</gene>
<evidence type="ECO:0000313" key="3">
    <source>
        <dbReference type="Proteomes" id="UP000516380"/>
    </source>
</evidence>
<protein>
    <submittedName>
        <fullName evidence="2">Uncharacterized protein</fullName>
    </submittedName>
</protein>
<evidence type="ECO:0000313" key="2">
    <source>
        <dbReference type="EMBL" id="BCI88708.1"/>
    </source>
</evidence>
<organism evidence="2 3">
    <name type="scientific">Mycobacterium kansasii</name>
    <dbReference type="NCBI Taxonomy" id="1768"/>
    <lineage>
        <taxon>Bacteria</taxon>
        <taxon>Bacillati</taxon>
        <taxon>Actinomycetota</taxon>
        <taxon>Actinomycetes</taxon>
        <taxon>Mycobacteriales</taxon>
        <taxon>Mycobacteriaceae</taxon>
        <taxon>Mycobacterium</taxon>
    </lineage>
</organism>
<evidence type="ECO:0000256" key="1">
    <source>
        <dbReference type="SAM" id="MobiDB-lite"/>
    </source>
</evidence>
<feature type="compositionally biased region" description="Basic and acidic residues" evidence="1">
    <location>
        <begin position="80"/>
        <end position="98"/>
    </location>
</feature>
<keyword evidence="3" id="KW-1185">Reference proteome</keyword>